<keyword evidence="2" id="KW-1185">Reference proteome</keyword>
<proteinExistence type="predicted"/>
<name>A0A6M5YJ39_9BACT</name>
<reference evidence="2" key="1">
    <citation type="submission" date="2020-05" db="EMBL/GenBank/DDBJ databases">
        <title>Frigoriglobus tundricola gen. nov., sp. nov., a psychrotolerant cellulolytic planctomycete of the family Gemmataceae with two divergent copies of 16S rRNA gene.</title>
        <authorList>
            <person name="Kulichevskaya I.S."/>
            <person name="Ivanova A.A."/>
            <person name="Naumoff D.G."/>
            <person name="Beletsky A.V."/>
            <person name="Rijpstra W.I.C."/>
            <person name="Sinninghe Damste J.S."/>
            <person name="Mardanov A.V."/>
            <person name="Ravin N.V."/>
            <person name="Dedysh S.N."/>
        </authorList>
    </citation>
    <scope>NUCLEOTIDE SEQUENCE [LARGE SCALE GENOMIC DNA]</scope>
    <source>
        <strain evidence="2">PL17</strain>
    </source>
</reference>
<dbReference type="EMBL" id="CP053452">
    <property type="protein sequence ID" value="QJW93574.1"/>
    <property type="molecule type" value="Genomic_DNA"/>
</dbReference>
<dbReference type="AlphaFoldDB" id="A0A6M5YJ39"/>
<dbReference type="PROSITE" id="PS51257">
    <property type="entry name" value="PROKAR_LIPOPROTEIN"/>
    <property type="match status" value="1"/>
</dbReference>
<protein>
    <submittedName>
        <fullName evidence="1">Uncharacterized protein</fullName>
    </submittedName>
</protein>
<evidence type="ECO:0000313" key="1">
    <source>
        <dbReference type="EMBL" id="QJW93574.1"/>
    </source>
</evidence>
<dbReference type="KEGG" id="ftj:FTUN_1081"/>
<organism evidence="1 2">
    <name type="scientific">Frigoriglobus tundricola</name>
    <dbReference type="NCBI Taxonomy" id="2774151"/>
    <lineage>
        <taxon>Bacteria</taxon>
        <taxon>Pseudomonadati</taxon>
        <taxon>Planctomycetota</taxon>
        <taxon>Planctomycetia</taxon>
        <taxon>Gemmatales</taxon>
        <taxon>Gemmataceae</taxon>
        <taxon>Frigoriglobus</taxon>
    </lineage>
</organism>
<sequence length="168" mass="18575">MRRRSTLILNAVVPIIAGLTFGCSRGERPPEVLALPTVEQIAEMGAGVPPIAGFGIDPISEFIVPHQHVPDILFWLWPGERDRYSVSEGVEKGVYCRVADILIRTKDGNELRLRCHDWGCNPVAFTAHGKDYYLGRRSDQTGEPEPAKIDGGVELCFAIKRAHEAQAK</sequence>
<dbReference type="Proteomes" id="UP000503447">
    <property type="component" value="Chromosome"/>
</dbReference>
<accession>A0A6M5YJ39</accession>
<evidence type="ECO:0000313" key="2">
    <source>
        <dbReference type="Proteomes" id="UP000503447"/>
    </source>
</evidence>
<gene>
    <name evidence="1" type="ORF">FTUN_1081</name>
</gene>